<evidence type="ECO:0000313" key="1">
    <source>
        <dbReference type="EMBL" id="GAI95241.1"/>
    </source>
</evidence>
<name>X1TV33_9ZZZZ</name>
<proteinExistence type="predicted"/>
<gene>
    <name evidence="1" type="ORF">S12H4_40710</name>
</gene>
<comment type="caution">
    <text evidence="1">The sequence shown here is derived from an EMBL/GenBank/DDBJ whole genome shotgun (WGS) entry which is preliminary data.</text>
</comment>
<organism evidence="1">
    <name type="scientific">marine sediment metagenome</name>
    <dbReference type="NCBI Taxonomy" id="412755"/>
    <lineage>
        <taxon>unclassified sequences</taxon>
        <taxon>metagenomes</taxon>
        <taxon>ecological metagenomes</taxon>
    </lineage>
</organism>
<reference evidence="1" key="1">
    <citation type="journal article" date="2014" name="Front. Microbiol.">
        <title>High frequency of phylogenetically diverse reductive dehalogenase-homologous genes in deep subseafloor sedimentary metagenomes.</title>
        <authorList>
            <person name="Kawai M."/>
            <person name="Futagami T."/>
            <person name="Toyoda A."/>
            <person name="Takaki Y."/>
            <person name="Nishi S."/>
            <person name="Hori S."/>
            <person name="Arai W."/>
            <person name="Tsubouchi T."/>
            <person name="Morono Y."/>
            <person name="Uchiyama I."/>
            <person name="Ito T."/>
            <person name="Fujiyama A."/>
            <person name="Inagaki F."/>
            <person name="Takami H."/>
        </authorList>
    </citation>
    <scope>NUCLEOTIDE SEQUENCE</scope>
    <source>
        <strain evidence="1">Expedition CK06-06</strain>
    </source>
</reference>
<feature type="non-terminal residue" evidence="1">
    <location>
        <position position="84"/>
    </location>
</feature>
<dbReference type="AlphaFoldDB" id="X1TV33"/>
<dbReference type="EMBL" id="BARW01024730">
    <property type="protein sequence ID" value="GAI95241.1"/>
    <property type="molecule type" value="Genomic_DNA"/>
</dbReference>
<accession>X1TV33</accession>
<protein>
    <submittedName>
        <fullName evidence="1">Uncharacterized protein</fullName>
    </submittedName>
</protein>
<sequence length="84" mass="9735">MEEIIASPSLNLLRNELDFTSVPFSDRGSRLLVFINPDENNVFIRLAERLISLEPDIEAYLRRPPFIHELCFVNEDGEIINFEA</sequence>